<protein>
    <submittedName>
        <fullName evidence="1">Putative ovule protein</fullName>
    </submittedName>
</protein>
<dbReference type="EMBL" id="GEDG01025010">
    <property type="protein sequence ID" value="JAP15549.1"/>
    <property type="molecule type" value="Transcribed_RNA"/>
</dbReference>
<name>A0A0V0H5V1_SOLCH</name>
<proteinExistence type="predicted"/>
<organism evidence="1">
    <name type="scientific">Solanum chacoense</name>
    <name type="common">Chaco potato</name>
    <dbReference type="NCBI Taxonomy" id="4108"/>
    <lineage>
        <taxon>Eukaryota</taxon>
        <taxon>Viridiplantae</taxon>
        <taxon>Streptophyta</taxon>
        <taxon>Embryophyta</taxon>
        <taxon>Tracheophyta</taxon>
        <taxon>Spermatophyta</taxon>
        <taxon>Magnoliopsida</taxon>
        <taxon>eudicotyledons</taxon>
        <taxon>Gunneridae</taxon>
        <taxon>Pentapetalae</taxon>
        <taxon>asterids</taxon>
        <taxon>lamiids</taxon>
        <taxon>Solanales</taxon>
        <taxon>Solanaceae</taxon>
        <taxon>Solanoideae</taxon>
        <taxon>Solaneae</taxon>
        <taxon>Solanum</taxon>
    </lineage>
</organism>
<sequence>MRAFATFCLLEATCTSNSFAMSLREAKDLMRSISLASAANFTGSLSGSKEEAFFTTNWKVQINS</sequence>
<evidence type="ECO:0000313" key="1">
    <source>
        <dbReference type="EMBL" id="JAP15549.1"/>
    </source>
</evidence>
<reference evidence="1" key="1">
    <citation type="submission" date="2015-12" db="EMBL/GenBank/DDBJ databases">
        <title>Gene expression during late stages of embryo sac development: a critical building block for successful pollen-pistil interactions.</title>
        <authorList>
            <person name="Liu Y."/>
            <person name="Joly V."/>
            <person name="Sabar M."/>
            <person name="Matton D.P."/>
        </authorList>
    </citation>
    <scope>NUCLEOTIDE SEQUENCE</scope>
</reference>
<accession>A0A0V0H5V1</accession>
<dbReference type="AlphaFoldDB" id="A0A0V0H5V1"/>